<reference evidence="1" key="1">
    <citation type="submission" date="2022-07" db="EMBL/GenBank/DDBJ databases">
        <title>Phylogenomic reconstructions and comparative analyses of Kickxellomycotina fungi.</title>
        <authorList>
            <person name="Reynolds N.K."/>
            <person name="Stajich J.E."/>
            <person name="Barry K."/>
            <person name="Grigoriev I.V."/>
            <person name="Crous P."/>
            <person name="Smith M.E."/>
        </authorList>
    </citation>
    <scope>NUCLEOTIDE SEQUENCE</scope>
    <source>
        <strain evidence="1">Benny 63K</strain>
    </source>
</reference>
<protein>
    <submittedName>
        <fullName evidence="1">Uncharacterized protein</fullName>
    </submittedName>
</protein>
<dbReference type="Proteomes" id="UP001150581">
    <property type="component" value="Unassembled WGS sequence"/>
</dbReference>
<organism evidence="1 2">
    <name type="scientific">Kickxella alabastrina</name>
    <dbReference type="NCBI Taxonomy" id="61397"/>
    <lineage>
        <taxon>Eukaryota</taxon>
        <taxon>Fungi</taxon>
        <taxon>Fungi incertae sedis</taxon>
        <taxon>Zoopagomycota</taxon>
        <taxon>Kickxellomycotina</taxon>
        <taxon>Kickxellomycetes</taxon>
        <taxon>Kickxellales</taxon>
        <taxon>Kickxellaceae</taxon>
        <taxon>Kickxella</taxon>
    </lineage>
</organism>
<gene>
    <name evidence="1" type="ORF">LPJ66_006683</name>
</gene>
<keyword evidence="2" id="KW-1185">Reference proteome</keyword>
<dbReference type="EMBL" id="JANBPG010001088">
    <property type="protein sequence ID" value="KAJ1891860.1"/>
    <property type="molecule type" value="Genomic_DNA"/>
</dbReference>
<comment type="caution">
    <text evidence="1">The sequence shown here is derived from an EMBL/GenBank/DDBJ whole genome shotgun (WGS) entry which is preliminary data.</text>
</comment>
<accession>A0ACC1IER8</accession>
<proteinExistence type="predicted"/>
<evidence type="ECO:0000313" key="1">
    <source>
        <dbReference type="EMBL" id="KAJ1891860.1"/>
    </source>
</evidence>
<name>A0ACC1IER8_9FUNG</name>
<sequence>MSDSSAVSSSSSSSADHPANNAQDTKPAPTTHKKKFQRRPPTREYLQQNYEQNLMGASAGFFGAIWAGWIMGEYFSTTFITLSYPNLDHDGRYHFGPKDIALAVFIASKMIFIRAWFFRYFLRNLRSMLLRSSGGGAEFAVRQEVAELCATAVTRLSSLILSLCVAAWCVSADIVESADMGVGFAIKVFVLVQCAARLTGIIVELLEGEDTDGHYARIASLYLTSGVLVFAGMLGNPGFAGFAAVVVWAVDIGPLVEAGLGIARTLGCELEGGCVGCVCRVFVVAVSGASAATLCWLFHNVGVSAMVGFAGLHMVVSGSVAGLVLLGIWHMWTLIIGRTGVVKTNTLSVADDLKKTE</sequence>
<evidence type="ECO:0000313" key="2">
    <source>
        <dbReference type="Proteomes" id="UP001150581"/>
    </source>
</evidence>